<organism evidence="6 7">
    <name type="scientific">Thalassospira profundimaris</name>
    <dbReference type="NCBI Taxonomy" id="502049"/>
    <lineage>
        <taxon>Bacteria</taxon>
        <taxon>Pseudomonadati</taxon>
        <taxon>Pseudomonadota</taxon>
        <taxon>Alphaproteobacteria</taxon>
        <taxon>Rhodospirillales</taxon>
        <taxon>Thalassospiraceae</taxon>
        <taxon>Thalassospira</taxon>
    </lineage>
</organism>
<evidence type="ECO:0000256" key="4">
    <source>
        <dbReference type="ARBA" id="ARBA00023163"/>
    </source>
</evidence>
<dbReference type="InterPro" id="IPR036388">
    <property type="entry name" value="WH-like_DNA-bd_sf"/>
</dbReference>
<keyword evidence="3" id="KW-0238">DNA-binding</keyword>
<dbReference type="Pfam" id="PF00126">
    <property type="entry name" value="HTH_1"/>
    <property type="match status" value="1"/>
</dbReference>
<dbReference type="Gene3D" id="3.40.190.10">
    <property type="entry name" value="Periplasmic binding protein-like II"/>
    <property type="match status" value="2"/>
</dbReference>
<proteinExistence type="inferred from homology"/>
<dbReference type="PROSITE" id="PS50931">
    <property type="entry name" value="HTH_LYSR"/>
    <property type="match status" value="1"/>
</dbReference>
<feature type="domain" description="HTH lysR-type" evidence="5">
    <location>
        <begin position="7"/>
        <end position="64"/>
    </location>
</feature>
<sequence>MNNLSAIDLNLLVVLDALLAERHVSRAALRLNKSQPAVSHALGRLRLLLDDPLLVRRGGRLEATPFARSLAPELAAILGQLQELLETPGFDPATARRTFRLAMSDYGATLLLPRLIRMLRKDAPFCDLVVGQAGREVMQSQVIEGEIDLALGVFPERRVDICDQVLFREEFICVADKGHFPESADINLDRYLACDHILVSLHADSASANEIEAALGRLGAFRRNVVIVPHWSLAVDLVRGTDLILTVARSIVPAPDHLDGLFVFAPPFDIPSFAFRQIWHQRRDSDPAHLWLRQMVAGLLAD</sequence>
<dbReference type="InterPro" id="IPR000847">
    <property type="entry name" value="LysR_HTH_N"/>
</dbReference>
<evidence type="ECO:0000313" key="6">
    <source>
        <dbReference type="EMBL" id="RCK50251.1"/>
    </source>
</evidence>
<dbReference type="Pfam" id="PF03466">
    <property type="entry name" value="LysR_substrate"/>
    <property type="match status" value="1"/>
</dbReference>
<dbReference type="Gene3D" id="1.10.10.10">
    <property type="entry name" value="Winged helix-like DNA-binding domain superfamily/Winged helix DNA-binding domain"/>
    <property type="match status" value="1"/>
</dbReference>
<evidence type="ECO:0000259" key="5">
    <source>
        <dbReference type="PROSITE" id="PS50931"/>
    </source>
</evidence>
<gene>
    <name evidence="6" type="ORF">TH25_11590</name>
</gene>
<dbReference type="SUPFAM" id="SSF46785">
    <property type="entry name" value="Winged helix' DNA-binding domain"/>
    <property type="match status" value="1"/>
</dbReference>
<dbReference type="InterPro" id="IPR036390">
    <property type="entry name" value="WH_DNA-bd_sf"/>
</dbReference>
<evidence type="ECO:0000256" key="2">
    <source>
        <dbReference type="ARBA" id="ARBA00023015"/>
    </source>
</evidence>
<dbReference type="SUPFAM" id="SSF53850">
    <property type="entry name" value="Periplasmic binding protein-like II"/>
    <property type="match status" value="1"/>
</dbReference>
<keyword evidence="2" id="KW-0805">Transcription regulation</keyword>
<dbReference type="GO" id="GO:0003677">
    <property type="term" value="F:DNA binding"/>
    <property type="evidence" value="ECO:0007669"/>
    <property type="project" value="UniProtKB-KW"/>
</dbReference>
<dbReference type="EMBL" id="JPWH01000008">
    <property type="protein sequence ID" value="RCK50251.1"/>
    <property type="molecule type" value="Genomic_DNA"/>
</dbReference>
<evidence type="ECO:0000256" key="3">
    <source>
        <dbReference type="ARBA" id="ARBA00023125"/>
    </source>
</evidence>
<dbReference type="RefSeq" id="WP_114088465.1">
    <property type="nucleotide sequence ID" value="NZ_JPWH01000008.1"/>
</dbReference>
<dbReference type="OrthoDB" id="9774011at2"/>
<dbReference type="InterPro" id="IPR005119">
    <property type="entry name" value="LysR_subst-bd"/>
</dbReference>
<reference evidence="6 7" key="1">
    <citation type="submission" date="2014-07" db="EMBL/GenBank/DDBJ databases">
        <title>Draft genome sequence of Thalassospira profundimaris S25-3-2.</title>
        <authorList>
            <person name="Lai Q."/>
            <person name="Shao Z."/>
        </authorList>
    </citation>
    <scope>NUCLEOTIDE SEQUENCE [LARGE SCALE GENOMIC DNA]</scope>
    <source>
        <strain evidence="6 7">S25-3-2</strain>
    </source>
</reference>
<comment type="caution">
    <text evidence="6">The sequence shown here is derived from an EMBL/GenBank/DDBJ whole genome shotgun (WGS) entry which is preliminary data.</text>
</comment>
<dbReference type="Proteomes" id="UP000252517">
    <property type="component" value="Unassembled WGS sequence"/>
</dbReference>
<dbReference type="PANTHER" id="PTHR30118:SF15">
    <property type="entry name" value="TRANSCRIPTIONAL REGULATORY PROTEIN"/>
    <property type="match status" value="1"/>
</dbReference>
<dbReference type="GO" id="GO:0003700">
    <property type="term" value="F:DNA-binding transcription factor activity"/>
    <property type="evidence" value="ECO:0007669"/>
    <property type="project" value="InterPro"/>
</dbReference>
<name>A0A367XBV0_9PROT</name>
<dbReference type="InterPro" id="IPR050389">
    <property type="entry name" value="LysR-type_TF"/>
</dbReference>
<dbReference type="AlphaFoldDB" id="A0A367XBV0"/>
<protein>
    <submittedName>
        <fullName evidence="6">LysR family transcriptional regulator</fullName>
    </submittedName>
</protein>
<comment type="similarity">
    <text evidence="1">Belongs to the LysR transcriptional regulatory family.</text>
</comment>
<evidence type="ECO:0000256" key="1">
    <source>
        <dbReference type="ARBA" id="ARBA00009437"/>
    </source>
</evidence>
<evidence type="ECO:0000313" key="7">
    <source>
        <dbReference type="Proteomes" id="UP000252517"/>
    </source>
</evidence>
<dbReference type="PANTHER" id="PTHR30118">
    <property type="entry name" value="HTH-TYPE TRANSCRIPTIONAL REGULATOR LEUO-RELATED"/>
    <property type="match status" value="1"/>
</dbReference>
<keyword evidence="4" id="KW-0804">Transcription</keyword>
<accession>A0A367XBV0</accession>